<dbReference type="FunCoup" id="A0A0C3C828">
    <property type="interactions" value="597"/>
</dbReference>
<keyword evidence="6" id="KW-0540">Nuclease</keyword>
<protein>
    <recommendedName>
        <fullName evidence="4">ribonuclease Z</fullName>
        <ecNumber evidence="4">3.1.26.11</ecNumber>
    </recommendedName>
</protein>
<dbReference type="AlphaFoldDB" id="A0A0C3C828"/>
<dbReference type="STRING" id="765440.A0A0C3C828"/>
<feature type="domain" description="Metallo-beta-lactamase" evidence="12">
    <location>
        <begin position="612"/>
        <end position="845"/>
    </location>
</feature>
<evidence type="ECO:0000256" key="8">
    <source>
        <dbReference type="ARBA" id="ARBA00022759"/>
    </source>
</evidence>
<dbReference type="GO" id="GO:1990180">
    <property type="term" value="P:mitochondrial tRNA 3'-end processing"/>
    <property type="evidence" value="ECO:0007669"/>
    <property type="project" value="TreeGrafter"/>
</dbReference>
<organism evidence="14 15">
    <name type="scientific">Piloderma croceum (strain F 1598)</name>
    <dbReference type="NCBI Taxonomy" id="765440"/>
    <lineage>
        <taxon>Eukaryota</taxon>
        <taxon>Fungi</taxon>
        <taxon>Dikarya</taxon>
        <taxon>Basidiomycota</taxon>
        <taxon>Agaricomycotina</taxon>
        <taxon>Agaricomycetes</taxon>
        <taxon>Agaricomycetidae</taxon>
        <taxon>Atheliales</taxon>
        <taxon>Atheliaceae</taxon>
        <taxon>Piloderma</taxon>
    </lineage>
</organism>
<comment type="similarity">
    <text evidence="3">Belongs to the RNase Z family.</text>
</comment>
<dbReference type="PANTHER" id="PTHR12553">
    <property type="entry name" value="ZINC PHOSPHODIESTERASE ELAC PROTEIN 2"/>
    <property type="match status" value="1"/>
</dbReference>
<dbReference type="GO" id="GO:0042781">
    <property type="term" value="F:3'-tRNA processing endoribonuclease activity"/>
    <property type="evidence" value="ECO:0007669"/>
    <property type="project" value="UniProtKB-EC"/>
</dbReference>
<dbReference type="Proteomes" id="UP000054166">
    <property type="component" value="Unassembled WGS sequence"/>
</dbReference>
<keyword evidence="10" id="KW-0862">Zinc</keyword>
<evidence type="ECO:0000256" key="7">
    <source>
        <dbReference type="ARBA" id="ARBA00022723"/>
    </source>
</evidence>
<evidence type="ECO:0000256" key="1">
    <source>
        <dbReference type="ARBA" id="ARBA00000402"/>
    </source>
</evidence>
<evidence type="ECO:0000313" key="15">
    <source>
        <dbReference type="Proteomes" id="UP000054166"/>
    </source>
</evidence>
<keyword evidence="9" id="KW-0378">Hydrolase</keyword>
<feature type="region of interest" description="Disordered" evidence="11">
    <location>
        <begin position="168"/>
        <end position="209"/>
    </location>
</feature>
<evidence type="ECO:0000256" key="11">
    <source>
        <dbReference type="SAM" id="MobiDB-lite"/>
    </source>
</evidence>
<evidence type="ECO:0000256" key="10">
    <source>
        <dbReference type="ARBA" id="ARBA00022833"/>
    </source>
</evidence>
<feature type="compositionally biased region" description="Basic and acidic residues" evidence="11">
    <location>
        <begin position="184"/>
        <end position="193"/>
    </location>
</feature>
<name>A0A0C3C828_PILCF</name>
<keyword evidence="5" id="KW-0819">tRNA processing</keyword>
<evidence type="ECO:0000256" key="4">
    <source>
        <dbReference type="ARBA" id="ARBA00012477"/>
    </source>
</evidence>
<dbReference type="EMBL" id="KN832984">
    <property type="protein sequence ID" value="KIM85847.1"/>
    <property type="molecule type" value="Genomic_DNA"/>
</dbReference>
<dbReference type="InterPro" id="IPR027794">
    <property type="entry name" value="tRNase_Z_dom"/>
</dbReference>
<dbReference type="InterPro" id="IPR036866">
    <property type="entry name" value="RibonucZ/Hydroxyglut_hydro"/>
</dbReference>
<evidence type="ECO:0000259" key="13">
    <source>
        <dbReference type="Pfam" id="PF13691"/>
    </source>
</evidence>
<dbReference type="SUPFAM" id="SSF56281">
    <property type="entry name" value="Metallo-hydrolase/oxidoreductase"/>
    <property type="match status" value="2"/>
</dbReference>
<evidence type="ECO:0000256" key="3">
    <source>
        <dbReference type="ARBA" id="ARBA00007823"/>
    </source>
</evidence>
<dbReference type="EC" id="3.1.26.11" evidence="4"/>
<dbReference type="PANTHER" id="PTHR12553:SF49">
    <property type="entry name" value="ZINC PHOSPHODIESTERASE ELAC PROTEIN 2"/>
    <property type="match status" value="1"/>
</dbReference>
<dbReference type="InterPro" id="IPR001279">
    <property type="entry name" value="Metallo-B-lactamas"/>
</dbReference>
<evidence type="ECO:0000256" key="9">
    <source>
        <dbReference type="ARBA" id="ARBA00022801"/>
    </source>
</evidence>
<dbReference type="InterPro" id="IPR047151">
    <property type="entry name" value="RNZ2-like"/>
</dbReference>
<dbReference type="Gene3D" id="3.60.15.10">
    <property type="entry name" value="Ribonuclease Z/Hydroxyacylglutathione hydrolase-like"/>
    <property type="match status" value="2"/>
</dbReference>
<gene>
    <name evidence="14" type="ORF">PILCRDRAFT_817088</name>
</gene>
<dbReference type="OrthoDB" id="527344at2759"/>
<comment type="catalytic activity">
    <reaction evidence="1">
        <text>Endonucleolytic cleavage of RNA, removing extra 3' nucleotides from tRNA precursor, generating 3' termini of tRNAs. A 3'-hydroxy group is left at the tRNA terminus and a 5'-phosphoryl group is left at the trailer molecule.</text>
        <dbReference type="EC" id="3.1.26.11"/>
    </reaction>
</comment>
<dbReference type="Pfam" id="PF12706">
    <property type="entry name" value="Lactamase_B_2"/>
    <property type="match status" value="1"/>
</dbReference>
<feature type="domain" description="tRNase Z endonuclease" evidence="13">
    <location>
        <begin position="7"/>
        <end position="57"/>
    </location>
</feature>
<sequence length="918" mass="101541">MSWSANVLSTVTSDTEPTIIIEFVNAKYIFNVGENTNRAFLQNRPNWKKTKGLFLTSVGAQRASGLSGFLMTLADSSSRKVDIIGPQGLTHFIAAMRKYALRDYFLVNPIEVPINPEFSGSSAPLDPVYTDENVTIFALPIIPEDPAKQAISTTSTAVSDARLQVSSLSKLKRKRTPSPFSPSKHSDPPHTSDQDSCSSSALPAGKHKHTSIERLMKTPNFNPRVLEGAIAHQWRELVVQAMFNNTQPTPNEKSLQTASANASAGDDTITSKQGMGSSPIYMPIPRRVFHPPGFQSQLPPFSLPYRKVTNTPETKPTLAYVIVGPRVRGKFDGVKAKKLRVPNGPQRGELIKGNAVTFLVPGEPGKGMVQRTVQPEEVVGPSESPSVVLILDTPTLGHIHALSSSFTESPFFAKFRSKRPEDISDHAVRVVFHICGDGILEDERYKAFMSGFGPDVHHVVASREHDHDPITFTSAAFNQLRLSQLDPDIFRMPRFRVDAEKDLKTIPGLPLNTSLMCTNARHWIRPFQPPIYDKPSEEQDGVHSSTPVCLPELMTKRFFEARQAVEEFSKNDLATSKPGSDVVITPLGTSSACPTKYRNVSSTLIQIPKYGNVLLDTGEGTWGQFVRKFGIHSFGSSNAWEALRNLKCIFISHIHADHHLGLAKILSMRCRLNPPPEEPLYLVAHSSVFLYLHEHSDLEELGLDDPTGNGVKCILSDSLSPEGSYPQTFGDQFPWLDVPESRFLVNRLCRILGLQSFTTVDVAHSAKCHGVIMRHLDGWSIVFSGDTTPSDRLIWAGTNATLLIHEATMGDDEIEMAKCKRHCTFGQAVDVGRKMNAENILLTHFSARYPQMPPSGILTANTYGETSREPILALAFDHASIAIGDMWKMNLYLPAIEQSFRDIPDETDEIVHLEVDNL</sequence>
<evidence type="ECO:0000313" key="14">
    <source>
        <dbReference type="EMBL" id="KIM85847.1"/>
    </source>
</evidence>
<keyword evidence="7" id="KW-0479">Metal-binding</keyword>
<dbReference type="InParanoid" id="A0A0C3C828"/>
<evidence type="ECO:0000259" key="12">
    <source>
        <dbReference type="Pfam" id="PF12706"/>
    </source>
</evidence>
<evidence type="ECO:0000256" key="2">
    <source>
        <dbReference type="ARBA" id="ARBA00001947"/>
    </source>
</evidence>
<evidence type="ECO:0000256" key="5">
    <source>
        <dbReference type="ARBA" id="ARBA00022694"/>
    </source>
</evidence>
<proteinExistence type="inferred from homology"/>
<dbReference type="GO" id="GO:0046872">
    <property type="term" value="F:metal ion binding"/>
    <property type="evidence" value="ECO:0007669"/>
    <property type="project" value="UniProtKB-KW"/>
</dbReference>
<keyword evidence="8" id="KW-0255">Endonuclease</keyword>
<accession>A0A0C3C828</accession>
<dbReference type="HOGENOM" id="CLU_006220_3_1_1"/>
<dbReference type="Pfam" id="PF13691">
    <property type="entry name" value="Lactamase_B_4"/>
    <property type="match status" value="1"/>
</dbReference>
<reference evidence="15" key="2">
    <citation type="submission" date="2015-01" db="EMBL/GenBank/DDBJ databases">
        <title>Evolutionary Origins and Diversification of the Mycorrhizal Mutualists.</title>
        <authorList>
            <consortium name="DOE Joint Genome Institute"/>
            <consortium name="Mycorrhizal Genomics Consortium"/>
            <person name="Kohler A."/>
            <person name="Kuo A."/>
            <person name="Nagy L.G."/>
            <person name="Floudas D."/>
            <person name="Copeland A."/>
            <person name="Barry K.W."/>
            <person name="Cichocki N."/>
            <person name="Veneault-Fourrey C."/>
            <person name="LaButti K."/>
            <person name="Lindquist E.A."/>
            <person name="Lipzen A."/>
            <person name="Lundell T."/>
            <person name="Morin E."/>
            <person name="Murat C."/>
            <person name="Riley R."/>
            <person name="Ohm R."/>
            <person name="Sun H."/>
            <person name="Tunlid A."/>
            <person name="Henrissat B."/>
            <person name="Grigoriev I.V."/>
            <person name="Hibbett D.S."/>
            <person name="Martin F."/>
        </authorList>
    </citation>
    <scope>NUCLEOTIDE SEQUENCE [LARGE SCALE GENOMIC DNA]</scope>
    <source>
        <strain evidence="15">F 1598</strain>
    </source>
</reference>
<dbReference type="CDD" id="cd07718">
    <property type="entry name" value="RNaseZ_ELAC1_ELAC2-C-term-like_MBL-fold"/>
    <property type="match status" value="1"/>
</dbReference>
<comment type="cofactor">
    <cofactor evidence="2">
        <name>Zn(2+)</name>
        <dbReference type="ChEBI" id="CHEBI:29105"/>
    </cofactor>
</comment>
<evidence type="ECO:0000256" key="6">
    <source>
        <dbReference type="ARBA" id="ARBA00022722"/>
    </source>
</evidence>
<keyword evidence="15" id="KW-1185">Reference proteome</keyword>
<reference evidence="14 15" key="1">
    <citation type="submission" date="2014-04" db="EMBL/GenBank/DDBJ databases">
        <authorList>
            <consortium name="DOE Joint Genome Institute"/>
            <person name="Kuo A."/>
            <person name="Tarkka M."/>
            <person name="Buscot F."/>
            <person name="Kohler A."/>
            <person name="Nagy L.G."/>
            <person name="Floudas D."/>
            <person name="Copeland A."/>
            <person name="Barry K.W."/>
            <person name="Cichocki N."/>
            <person name="Veneault-Fourrey C."/>
            <person name="LaButti K."/>
            <person name="Lindquist E.A."/>
            <person name="Lipzen A."/>
            <person name="Lundell T."/>
            <person name="Morin E."/>
            <person name="Murat C."/>
            <person name="Sun H."/>
            <person name="Tunlid A."/>
            <person name="Henrissat B."/>
            <person name="Grigoriev I.V."/>
            <person name="Hibbett D.S."/>
            <person name="Martin F."/>
            <person name="Nordberg H.P."/>
            <person name="Cantor M.N."/>
            <person name="Hua S.X."/>
        </authorList>
    </citation>
    <scope>NUCLEOTIDE SEQUENCE [LARGE SCALE GENOMIC DNA]</scope>
    <source>
        <strain evidence="14 15">F 1598</strain>
    </source>
</reference>
<dbReference type="GO" id="GO:0005739">
    <property type="term" value="C:mitochondrion"/>
    <property type="evidence" value="ECO:0007669"/>
    <property type="project" value="TreeGrafter"/>
</dbReference>